<name>A0AAU9QZ15_9LACO</name>
<dbReference type="AlphaFoldDB" id="A0AAU9QZ15"/>
<dbReference type="Proteomes" id="UP001295440">
    <property type="component" value="Chromosome"/>
</dbReference>
<gene>
    <name evidence="1" type="ORF">LDD865_0236</name>
</gene>
<reference evidence="1" key="1">
    <citation type="submission" date="2022-02" db="EMBL/GenBank/DDBJ databases">
        <authorList>
            <person name="Deutsch MARIE S."/>
        </authorList>
    </citation>
    <scope>NUCLEOTIDE SEQUENCE</scope>
    <source>
        <strain evidence="1">CIRM-BIA865</strain>
    </source>
</reference>
<organism evidence="1 2">
    <name type="scientific">Lactobacillus delbrueckii subsp. delbrueckii</name>
    <dbReference type="NCBI Taxonomy" id="83684"/>
    <lineage>
        <taxon>Bacteria</taxon>
        <taxon>Bacillati</taxon>
        <taxon>Bacillota</taxon>
        <taxon>Bacilli</taxon>
        <taxon>Lactobacillales</taxon>
        <taxon>Lactobacillaceae</taxon>
        <taxon>Lactobacillus</taxon>
    </lineage>
</organism>
<accession>A0AAU9QZ15</accession>
<dbReference type="EMBL" id="OV915080">
    <property type="protein sequence ID" value="CAH1705400.1"/>
    <property type="molecule type" value="Genomic_DNA"/>
</dbReference>
<evidence type="ECO:0000313" key="1">
    <source>
        <dbReference type="EMBL" id="CAH1705400.1"/>
    </source>
</evidence>
<evidence type="ECO:0000313" key="2">
    <source>
        <dbReference type="Proteomes" id="UP001295440"/>
    </source>
</evidence>
<sequence>MMDPFIEYYIMLKLQHRKAHQCKQRCAKNTVFLRVWGTFSKDLSLIARKHPIARYIKIPS</sequence>
<protein>
    <submittedName>
        <fullName evidence="1">Uncharacterized protein</fullName>
    </submittedName>
</protein>
<proteinExistence type="predicted"/>